<reference evidence="2" key="1">
    <citation type="submission" date="2021-05" db="UniProtKB">
        <authorList>
            <consortium name="EnsemblPlants"/>
        </authorList>
    </citation>
    <scope>IDENTIFICATION</scope>
    <source>
        <strain evidence="2">subsp. malaccensis</strain>
    </source>
</reference>
<organism evidence="2 3">
    <name type="scientific">Musa acuminata subsp. malaccensis</name>
    <name type="common">Wild banana</name>
    <name type="synonym">Musa malaccensis</name>
    <dbReference type="NCBI Taxonomy" id="214687"/>
    <lineage>
        <taxon>Eukaryota</taxon>
        <taxon>Viridiplantae</taxon>
        <taxon>Streptophyta</taxon>
        <taxon>Embryophyta</taxon>
        <taxon>Tracheophyta</taxon>
        <taxon>Spermatophyta</taxon>
        <taxon>Magnoliopsida</taxon>
        <taxon>Liliopsida</taxon>
        <taxon>Zingiberales</taxon>
        <taxon>Musaceae</taxon>
        <taxon>Musa</taxon>
    </lineage>
</organism>
<protein>
    <submittedName>
        <fullName evidence="2">Uncharacterized protein</fullName>
    </submittedName>
</protein>
<sequence length="80" mass="9090">MEARLSYPIAVCREGLLGLVRPNELELLRRSIGHCDSIGWFSHCPKPSLHDHQGERIPRPVDKGMHQSPECKLMSRTTSQ</sequence>
<evidence type="ECO:0000313" key="2">
    <source>
        <dbReference type="EnsemblPlants" id="Ma02_p23110.1"/>
    </source>
</evidence>
<dbReference type="InParanoid" id="A0A804I5Y8"/>
<keyword evidence="3" id="KW-1185">Reference proteome</keyword>
<feature type="compositionally biased region" description="Basic and acidic residues" evidence="1">
    <location>
        <begin position="50"/>
        <end position="65"/>
    </location>
</feature>
<dbReference type="Gramene" id="Ma02_t23110.1">
    <property type="protein sequence ID" value="Ma02_p23110.1"/>
    <property type="gene ID" value="Ma02_g23110"/>
</dbReference>
<accession>A0A804I5Y8</accession>
<evidence type="ECO:0000313" key="3">
    <source>
        <dbReference type="Proteomes" id="UP000012960"/>
    </source>
</evidence>
<dbReference type="Proteomes" id="UP000012960">
    <property type="component" value="Unplaced"/>
</dbReference>
<feature type="region of interest" description="Disordered" evidence="1">
    <location>
        <begin position="50"/>
        <end position="80"/>
    </location>
</feature>
<proteinExistence type="predicted"/>
<dbReference type="AlphaFoldDB" id="A0A804I5Y8"/>
<evidence type="ECO:0000256" key="1">
    <source>
        <dbReference type="SAM" id="MobiDB-lite"/>
    </source>
</evidence>
<name>A0A804I5Y8_MUSAM</name>
<dbReference type="EnsemblPlants" id="Ma02_t23110.1">
    <property type="protein sequence ID" value="Ma02_p23110.1"/>
    <property type="gene ID" value="Ma02_g23110"/>
</dbReference>